<keyword evidence="3" id="KW-0808">Transferase</keyword>
<dbReference type="Proteomes" id="UP000434052">
    <property type="component" value="Unassembled WGS sequence"/>
</dbReference>
<organism evidence="9 10">
    <name type="scientific">Oceanidesulfovibrio marinus</name>
    <dbReference type="NCBI Taxonomy" id="370038"/>
    <lineage>
        <taxon>Bacteria</taxon>
        <taxon>Pseudomonadati</taxon>
        <taxon>Thermodesulfobacteriota</taxon>
        <taxon>Desulfovibrionia</taxon>
        <taxon>Desulfovibrionales</taxon>
        <taxon>Desulfovibrionaceae</taxon>
        <taxon>Oceanidesulfovibrio</taxon>
    </lineage>
</organism>
<proteinExistence type="inferred from homology"/>
<dbReference type="Pfam" id="PF02578">
    <property type="entry name" value="Cu-oxidase_4"/>
    <property type="match status" value="1"/>
</dbReference>
<dbReference type="SUPFAM" id="SSF64438">
    <property type="entry name" value="CNF1/YfiH-like putative cysteine hydrolases"/>
    <property type="match status" value="1"/>
</dbReference>
<sequence length="104" mass="11294">MPFTVGDDPAAVRANRMALQKRLGLTHWVEAKKVNGVHIRLDPPPGDIEADGEAEDDCLNTAEPGRALVIKTEDGQPVRIAHRGCACFAALPLGWRCNDKDLPL</sequence>
<comment type="caution">
    <text evidence="9">The sequence shown here is derived from an EMBL/GenBank/DDBJ whole genome shotgun (WGS) entry which is preliminary data.</text>
</comment>
<dbReference type="InterPro" id="IPR011324">
    <property type="entry name" value="Cytotoxic_necrot_fac-like_cat"/>
</dbReference>
<dbReference type="AlphaFoldDB" id="A0A6P1Z9B9"/>
<dbReference type="Gene3D" id="3.60.140.10">
    <property type="entry name" value="CNF1/YfiH-like putative cysteine hydrolases"/>
    <property type="match status" value="1"/>
</dbReference>
<dbReference type="InterPro" id="IPR038371">
    <property type="entry name" value="Cu_polyphenol_OxRdtase_sf"/>
</dbReference>
<evidence type="ECO:0000313" key="10">
    <source>
        <dbReference type="Proteomes" id="UP000434052"/>
    </source>
</evidence>
<evidence type="ECO:0000256" key="8">
    <source>
        <dbReference type="ARBA" id="ARBA00049893"/>
    </source>
</evidence>
<dbReference type="GO" id="GO:0046872">
    <property type="term" value="F:metal ion binding"/>
    <property type="evidence" value="ECO:0007669"/>
    <property type="project" value="UniProtKB-KW"/>
</dbReference>
<name>A0A6P1Z9B9_9BACT</name>
<evidence type="ECO:0000256" key="1">
    <source>
        <dbReference type="ARBA" id="ARBA00000553"/>
    </source>
</evidence>
<evidence type="ECO:0000256" key="7">
    <source>
        <dbReference type="ARBA" id="ARBA00048968"/>
    </source>
</evidence>
<comment type="catalytic activity">
    <reaction evidence="6">
        <text>adenosine + H2O + H(+) = inosine + NH4(+)</text>
        <dbReference type="Rhea" id="RHEA:24408"/>
        <dbReference type="ChEBI" id="CHEBI:15377"/>
        <dbReference type="ChEBI" id="CHEBI:15378"/>
        <dbReference type="ChEBI" id="CHEBI:16335"/>
        <dbReference type="ChEBI" id="CHEBI:17596"/>
        <dbReference type="ChEBI" id="CHEBI:28938"/>
        <dbReference type="EC" id="3.5.4.4"/>
    </reaction>
    <physiologicalReaction direction="left-to-right" evidence="6">
        <dbReference type="Rhea" id="RHEA:24409"/>
    </physiologicalReaction>
</comment>
<dbReference type="InterPro" id="IPR003730">
    <property type="entry name" value="Cu_polyphenol_OxRdtase"/>
</dbReference>
<keyword evidence="5" id="KW-0862">Zinc</keyword>
<comment type="catalytic activity">
    <reaction evidence="8">
        <text>S-methyl-5'-thioadenosine + phosphate = 5-(methylsulfanyl)-alpha-D-ribose 1-phosphate + adenine</text>
        <dbReference type="Rhea" id="RHEA:11852"/>
        <dbReference type="ChEBI" id="CHEBI:16708"/>
        <dbReference type="ChEBI" id="CHEBI:17509"/>
        <dbReference type="ChEBI" id="CHEBI:43474"/>
        <dbReference type="ChEBI" id="CHEBI:58533"/>
        <dbReference type="EC" id="2.4.2.28"/>
    </reaction>
    <physiologicalReaction direction="left-to-right" evidence="8">
        <dbReference type="Rhea" id="RHEA:11853"/>
    </physiologicalReaction>
</comment>
<evidence type="ECO:0000256" key="5">
    <source>
        <dbReference type="ARBA" id="ARBA00022833"/>
    </source>
</evidence>
<comment type="similarity">
    <text evidence="2">Belongs to the purine nucleoside phosphorylase YfiH/LACC1 family.</text>
</comment>
<keyword evidence="4" id="KW-0479">Metal-binding</keyword>
<comment type="catalytic activity">
    <reaction evidence="1">
        <text>inosine + phosphate = alpha-D-ribose 1-phosphate + hypoxanthine</text>
        <dbReference type="Rhea" id="RHEA:27646"/>
        <dbReference type="ChEBI" id="CHEBI:17368"/>
        <dbReference type="ChEBI" id="CHEBI:17596"/>
        <dbReference type="ChEBI" id="CHEBI:43474"/>
        <dbReference type="ChEBI" id="CHEBI:57720"/>
        <dbReference type="EC" id="2.4.2.1"/>
    </reaction>
    <physiologicalReaction direction="left-to-right" evidence="1">
        <dbReference type="Rhea" id="RHEA:27647"/>
    </physiologicalReaction>
</comment>
<evidence type="ECO:0000256" key="2">
    <source>
        <dbReference type="ARBA" id="ARBA00007353"/>
    </source>
</evidence>
<evidence type="ECO:0000256" key="4">
    <source>
        <dbReference type="ARBA" id="ARBA00022723"/>
    </source>
</evidence>
<gene>
    <name evidence="9" type="ORF">DQK91_22490</name>
</gene>
<evidence type="ECO:0000256" key="6">
    <source>
        <dbReference type="ARBA" id="ARBA00047989"/>
    </source>
</evidence>
<evidence type="ECO:0000256" key="3">
    <source>
        <dbReference type="ARBA" id="ARBA00022679"/>
    </source>
</evidence>
<dbReference type="GO" id="GO:0017061">
    <property type="term" value="F:S-methyl-5-thioadenosine phosphorylase activity"/>
    <property type="evidence" value="ECO:0007669"/>
    <property type="project" value="UniProtKB-EC"/>
</dbReference>
<dbReference type="EMBL" id="QMIF01000150">
    <property type="protein sequence ID" value="TVM27841.1"/>
    <property type="molecule type" value="Genomic_DNA"/>
</dbReference>
<protein>
    <submittedName>
        <fullName evidence="9">Uncharacterized protein</fullName>
    </submittedName>
</protein>
<comment type="catalytic activity">
    <reaction evidence="7">
        <text>adenosine + phosphate = alpha-D-ribose 1-phosphate + adenine</text>
        <dbReference type="Rhea" id="RHEA:27642"/>
        <dbReference type="ChEBI" id="CHEBI:16335"/>
        <dbReference type="ChEBI" id="CHEBI:16708"/>
        <dbReference type="ChEBI" id="CHEBI:43474"/>
        <dbReference type="ChEBI" id="CHEBI:57720"/>
        <dbReference type="EC" id="2.4.2.1"/>
    </reaction>
    <physiologicalReaction direction="left-to-right" evidence="7">
        <dbReference type="Rhea" id="RHEA:27643"/>
    </physiologicalReaction>
</comment>
<dbReference type="OrthoDB" id="4279at2"/>
<accession>A0A6P1Z9B9</accession>
<evidence type="ECO:0000313" key="9">
    <source>
        <dbReference type="EMBL" id="TVM27841.1"/>
    </source>
</evidence>
<reference evidence="9 10" key="1">
    <citation type="submission" date="2018-06" db="EMBL/GenBank/DDBJ databases">
        <title>Complete genome of Desulfovibrio marinus P48SEP.</title>
        <authorList>
            <person name="Crispim J.S."/>
            <person name="Vidigal P.M.P."/>
            <person name="Silva L.C.F."/>
            <person name="Araujo L.C."/>
            <person name="Laguardia C.N."/>
            <person name="Dias R.S."/>
            <person name="Sousa M.P."/>
            <person name="Paula S.O."/>
            <person name="Silva C."/>
        </authorList>
    </citation>
    <scope>NUCLEOTIDE SEQUENCE [LARGE SCALE GENOMIC DNA]</scope>
    <source>
        <strain evidence="9 10">P48SEP</strain>
    </source>
</reference>